<accession>W4PHM7</accession>
<reference evidence="2" key="1">
    <citation type="journal article" date="2014" name="Genome">
        <title>Draft Genome Sequences of Three Strains of Bacteroides pyogenes Isolated from a Cat and Swine.</title>
        <authorList>
            <person name="Sakamoto M."/>
            <person name="Oshima K."/>
            <person name="Suda W."/>
            <person name="Kitamura K."/>
            <person name="Iida T."/>
            <person name="Hattori M."/>
            <person name="Ohkuma M."/>
        </authorList>
    </citation>
    <scope>NUCLEOTIDE SEQUENCE [LARGE SCALE GENOMIC DNA]</scope>
    <source>
        <strain evidence="2">JCM 6294</strain>
    </source>
</reference>
<sequence>MKNPFEIKTPEQNTAEEIVKLFVDVFSDFHQVPELGHTFLNGPRGSGKSMMFRYLLPDCQKIVTGKNFNELDFFSIYIPIKLTNINISELERFENHASSFINEHLLVTYVLSKTFKFIYETYNEELNKYTDEILYFFKNDFLWNIELLGIETLVSENKNGFCIMKDIAVFMDKLNRECTQYCKKVGLSGELLPYSGPLMDFIDFFSPVISALKKIPCFPQGKPFFFLIDDAGYLNESQTKVLNTWVSYRSTKDICIKISTQLDYKNYLTTTGKRIDSPHDYSEVNIATIYTSSNRDYYKRVKAIVERRINVYLNKETSAEVFFPNDKIQEEKIKALYDEILEKNFDDEKEYAGGDAARRYSRPEYIKRLQETKSGSTYSYAGFNQLVAISSGIIRNFLAPAQDMYAESLSRNNSVFEGFISDSIQNEIIKKYSTSFLEDEFSKIFKDCLKDERKLKKADKLYNLITSLGELFHRILVSNCSERRVFSVALTTRPDYELKEILDMGIQLGYLHESTIGNKLGGGRNKLYVLSRLLAPHFKLDPTSFAGYQFMSSDDLKVALYSTKKFLNIFSKKLIDEEKVIQKELDFEIDE</sequence>
<dbReference type="STRING" id="1121100.GCA_000428105_01911"/>
<dbReference type="Pfam" id="PF24389">
    <property type="entry name" value="ORC-CDC6-like"/>
    <property type="match status" value="1"/>
</dbReference>
<dbReference type="Proteomes" id="UP000018842">
    <property type="component" value="Unassembled WGS sequence"/>
</dbReference>
<comment type="caution">
    <text evidence="1">The sequence shown here is derived from an EMBL/GenBank/DDBJ whole genome shotgun (WGS) entry which is preliminary data.</text>
</comment>
<dbReference type="AlphaFoldDB" id="W4PHM7"/>
<dbReference type="SUPFAM" id="SSF52540">
    <property type="entry name" value="P-loop containing nucleoside triphosphate hydrolases"/>
    <property type="match status" value="1"/>
</dbReference>
<dbReference type="InterPro" id="IPR027417">
    <property type="entry name" value="P-loop_NTPase"/>
</dbReference>
<name>W4PHM7_9BACE</name>
<dbReference type="EMBL" id="BAIR01000018">
    <property type="protein sequence ID" value="GAE19195.1"/>
    <property type="molecule type" value="Genomic_DNA"/>
</dbReference>
<evidence type="ECO:0000313" key="1">
    <source>
        <dbReference type="EMBL" id="GAE19195.1"/>
    </source>
</evidence>
<evidence type="ECO:0000313" key="2">
    <source>
        <dbReference type="Proteomes" id="UP000018842"/>
    </source>
</evidence>
<proteinExistence type="predicted"/>
<dbReference type="eggNOG" id="COG0210">
    <property type="taxonomic scope" value="Bacteria"/>
</dbReference>
<protein>
    <submittedName>
        <fullName evidence="1">Uncharacterized protein</fullName>
    </submittedName>
</protein>
<gene>
    <name evidence="1" type="ORF">JCM6294_2216</name>
</gene>
<dbReference type="InterPro" id="IPR056955">
    <property type="entry name" value="ORC-CDC6-like"/>
</dbReference>
<organism evidence="1 2">
    <name type="scientific">Bacteroides pyogenes DSM 20611 = JCM 6294</name>
    <dbReference type="NCBI Taxonomy" id="1121100"/>
    <lineage>
        <taxon>Bacteria</taxon>
        <taxon>Pseudomonadati</taxon>
        <taxon>Bacteroidota</taxon>
        <taxon>Bacteroidia</taxon>
        <taxon>Bacteroidales</taxon>
        <taxon>Bacteroidaceae</taxon>
        <taxon>Bacteroides</taxon>
    </lineage>
</organism>
<dbReference type="RefSeq" id="WP_051290197.1">
    <property type="nucleotide sequence ID" value="NZ_ATZH01000027.1"/>
</dbReference>